<keyword evidence="4" id="KW-1185">Reference proteome</keyword>
<proteinExistence type="predicted"/>
<keyword evidence="1" id="KW-0732">Signal</keyword>
<name>A0AAD9SAZ4_PHOAM</name>
<organism evidence="3 4">
    <name type="scientific">Phomopsis amygdali</name>
    <name type="common">Fusicoccum amygdali</name>
    <dbReference type="NCBI Taxonomy" id="1214568"/>
    <lineage>
        <taxon>Eukaryota</taxon>
        <taxon>Fungi</taxon>
        <taxon>Dikarya</taxon>
        <taxon>Ascomycota</taxon>
        <taxon>Pezizomycotina</taxon>
        <taxon>Sordariomycetes</taxon>
        <taxon>Sordariomycetidae</taxon>
        <taxon>Diaporthales</taxon>
        <taxon>Diaporthaceae</taxon>
        <taxon>Diaporthe</taxon>
    </lineage>
</organism>
<comment type="caution">
    <text evidence="3">The sequence shown here is derived from an EMBL/GenBank/DDBJ whole genome shotgun (WGS) entry which is preliminary data.</text>
</comment>
<dbReference type="AlphaFoldDB" id="A0AAD9SAZ4"/>
<accession>A0AAD9SAZ4</accession>
<protein>
    <recommendedName>
        <fullName evidence="2">DUF7580 domain-containing protein</fullName>
    </recommendedName>
</protein>
<evidence type="ECO:0000313" key="3">
    <source>
        <dbReference type="EMBL" id="KAK2603359.1"/>
    </source>
</evidence>
<evidence type="ECO:0000256" key="1">
    <source>
        <dbReference type="SAM" id="SignalP"/>
    </source>
</evidence>
<dbReference type="EMBL" id="JAUJFL010000005">
    <property type="protein sequence ID" value="KAK2603359.1"/>
    <property type="molecule type" value="Genomic_DNA"/>
</dbReference>
<dbReference type="PANTHER" id="PTHR35186">
    <property type="entry name" value="ANK_REP_REGION DOMAIN-CONTAINING PROTEIN"/>
    <property type="match status" value="1"/>
</dbReference>
<feature type="chain" id="PRO_5041965996" description="DUF7580 domain-containing protein" evidence="1">
    <location>
        <begin position="24"/>
        <end position="540"/>
    </location>
</feature>
<feature type="domain" description="DUF7580" evidence="2">
    <location>
        <begin position="216"/>
        <end position="532"/>
    </location>
</feature>
<evidence type="ECO:0000313" key="4">
    <source>
        <dbReference type="Proteomes" id="UP001265746"/>
    </source>
</evidence>
<dbReference type="Proteomes" id="UP001265746">
    <property type="component" value="Unassembled WGS sequence"/>
</dbReference>
<dbReference type="Pfam" id="PF24476">
    <property type="entry name" value="DUF7580"/>
    <property type="match status" value="1"/>
</dbReference>
<dbReference type="PANTHER" id="PTHR35186:SF4">
    <property type="entry name" value="PRION-INHIBITION AND PROPAGATION HELO DOMAIN-CONTAINING PROTEIN"/>
    <property type="match status" value="1"/>
</dbReference>
<gene>
    <name evidence="3" type="ORF">N8I77_009823</name>
</gene>
<sequence length="540" mass="62742">MSGFEVAGVVLAVLPFFIEAGKAYGEHATALQKAVTRSTRDKELQEFYEEFYWDTYELRKNIEKVILVLPSLSDERKQQVIRSTDLDTWDQAQDVAAALQDFLGADDYDAFQMVMGKVLELLARLIKDKTVHISKSEKDHRKMLEKLKNLQKDRADNKTSTSLWERFKFLKEERRSTYLKNLKRWNERFGKVIDSACEAANERKAVVMHQKEKGPSSRLRTLSKRLFSALWRRWSCSCETPHEARFCIATCGRNSKNDLSKTSITFDFLISHHQSKWCEGTVVIESMNLTTSQDRAELRNVCEAITSGMNPAKYSMQLLVEDSELSQRIWRLNMQEAKLQYPEAFPAISFETLLSRPMPSLIERRRLALTFAYSFMQLYESPWLSGQWEKTRMHFFRMASGDPDLKRPFLSASFDQFPRGPEPVDLRRFHRNSGILRLGILLIEVHIWKPLERFRDEDDLIDGQPTPNTDMEVAKRVLKTLRGDCFQTYTSAIESCLSVPWVSSVSRVSLDDPETWFGMYRDIVEPLEKEVNLGNFKPIM</sequence>
<feature type="signal peptide" evidence="1">
    <location>
        <begin position="1"/>
        <end position="23"/>
    </location>
</feature>
<evidence type="ECO:0000259" key="2">
    <source>
        <dbReference type="Pfam" id="PF24476"/>
    </source>
</evidence>
<reference evidence="3" key="1">
    <citation type="submission" date="2023-06" db="EMBL/GenBank/DDBJ databases">
        <authorList>
            <person name="Noh H."/>
        </authorList>
    </citation>
    <scope>NUCLEOTIDE SEQUENCE</scope>
    <source>
        <strain evidence="3">DUCC20226</strain>
    </source>
</reference>
<dbReference type="InterPro" id="IPR056002">
    <property type="entry name" value="DUF7580"/>
</dbReference>